<evidence type="ECO:0000313" key="2">
    <source>
        <dbReference type="EMBL" id="MFB9204952.1"/>
    </source>
</evidence>
<gene>
    <name evidence="2" type="ORF">ACFFV7_27420</name>
</gene>
<name>A0ABV5IKP1_9ACTN</name>
<organism evidence="2 3">
    <name type="scientific">Nonomuraea spiralis</name>
    <dbReference type="NCBI Taxonomy" id="46182"/>
    <lineage>
        <taxon>Bacteria</taxon>
        <taxon>Bacillati</taxon>
        <taxon>Actinomycetota</taxon>
        <taxon>Actinomycetes</taxon>
        <taxon>Streptosporangiales</taxon>
        <taxon>Streptosporangiaceae</taxon>
        <taxon>Nonomuraea</taxon>
    </lineage>
</organism>
<keyword evidence="3" id="KW-1185">Reference proteome</keyword>
<evidence type="ECO:0000256" key="1">
    <source>
        <dbReference type="SAM" id="MobiDB-lite"/>
    </source>
</evidence>
<protein>
    <submittedName>
        <fullName evidence="2">Uncharacterized protein</fullName>
    </submittedName>
</protein>
<dbReference type="Proteomes" id="UP001589647">
    <property type="component" value="Unassembled WGS sequence"/>
</dbReference>
<dbReference type="RefSeq" id="WP_189653543.1">
    <property type="nucleotide sequence ID" value="NZ_BMRC01000043.1"/>
</dbReference>
<accession>A0ABV5IKP1</accession>
<comment type="caution">
    <text evidence="2">The sequence shown here is derived from an EMBL/GenBank/DDBJ whole genome shotgun (WGS) entry which is preliminary data.</text>
</comment>
<reference evidence="2 3" key="1">
    <citation type="submission" date="2024-09" db="EMBL/GenBank/DDBJ databases">
        <authorList>
            <person name="Sun Q."/>
            <person name="Mori K."/>
        </authorList>
    </citation>
    <scope>NUCLEOTIDE SEQUENCE [LARGE SCALE GENOMIC DNA]</scope>
    <source>
        <strain evidence="2 3">CCM 3426</strain>
    </source>
</reference>
<proteinExistence type="predicted"/>
<dbReference type="EMBL" id="JBHMEI010000022">
    <property type="protein sequence ID" value="MFB9204952.1"/>
    <property type="molecule type" value="Genomic_DNA"/>
</dbReference>
<feature type="region of interest" description="Disordered" evidence="1">
    <location>
        <begin position="27"/>
        <end position="46"/>
    </location>
</feature>
<sequence length="46" mass="5325">MIDQWIPDDERELEARCARFRLALLGLDRDGLPPDPHEPRQPDEAA</sequence>
<evidence type="ECO:0000313" key="3">
    <source>
        <dbReference type="Proteomes" id="UP001589647"/>
    </source>
</evidence>